<proteinExistence type="predicted"/>
<keyword evidence="1" id="KW-0812">Transmembrane</keyword>
<evidence type="ECO:0000256" key="1">
    <source>
        <dbReference type="SAM" id="Phobius"/>
    </source>
</evidence>
<dbReference type="AlphaFoldDB" id="A0A060YRW4"/>
<name>A0A060YRW4_ONCMY</name>
<reference evidence="3" key="1">
    <citation type="journal article" date="2014" name="Nat. Commun.">
        <title>The rainbow trout genome provides novel insights into evolution after whole-genome duplication in vertebrates.</title>
        <authorList>
            <person name="Berthelot C."/>
            <person name="Brunet F."/>
            <person name="Chalopin D."/>
            <person name="Juanchich A."/>
            <person name="Bernard M."/>
            <person name="Noel B."/>
            <person name="Bento P."/>
            <person name="Da Silva C."/>
            <person name="Labadie K."/>
            <person name="Alberti A."/>
            <person name="Aury J.M."/>
            <person name="Louis A."/>
            <person name="Dehais P."/>
            <person name="Bardou P."/>
            <person name="Montfort J."/>
            <person name="Klopp C."/>
            <person name="Cabau C."/>
            <person name="Gaspin C."/>
            <person name="Thorgaard G.H."/>
            <person name="Boussaha M."/>
            <person name="Quillet E."/>
            <person name="Guyomard R."/>
            <person name="Galiana D."/>
            <person name="Bobe J."/>
            <person name="Volff J.N."/>
            <person name="Genet C."/>
            <person name="Wincker P."/>
            <person name="Jaillon O."/>
            <person name="Roest Crollius H."/>
            <person name="Guiguen Y."/>
        </authorList>
    </citation>
    <scope>NUCLEOTIDE SEQUENCE [LARGE SCALE GENOMIC DNA]</scope>
</reference>
<evidence type="ECO:0000313" key="3">
    <source>
        <dbReference type="EMBL" id="CDQ91875.1"/>
    </source>
</evidence>
<dbReference type="InterPro" id="IPR025837">
    <property type="entry name" value="CFTR_reg_dom"/>
</dbReference>
<protein>
    <recommendedName>
        <fullName evidence="2">CFTR regulator domain-containing protein</fullName>
    </recommendedName>
</protein>
<dbReference type="Gene3D" id="3.40.50.300">
    <property type="entry name" value="P-loop containing nucleotide triphosphate hydrolases"/>
    <property type="match status" value="1"/>
</dbReference>
<dbReference type="Proteomes" id="UP000193380">
    <property type="component" value="Unassembled WGS sequence"/>
</dbReference>
<dbReference type="STRING" id="8022.A0A060YRW4"/>
<keyword evidence="1" id="KW-1133">Transmembrane helix</keyword>
<dbReference type="EMBL" id="FR912418">
    <property type="protein sequence ID" value="CDQ91875.1"/>
    <property type="molecule type" value="Genomic_DNA"/>
</dbReference>
<keyword evidence="1" id="KW-0472">Membrane</keyword>
<evidence type="ECO:0000259" key="2">
    <source>
        <dbReference type="Pfam" id="PF14396"/>
    </source>
</evidence>
<organism evidence="3 4">
    <name type="scientific">Oncorhynchus mykiss</name>
    <name type="common">Rainbow trout</name>
    <name type="synonym">Salmo gairdneri</name>
    <dbReference type="NCBI Taxonomy" id="8022"/>
    <lineage>
        <taxon>Eukaryota</taxon>
        <taxon>Metazoa</taxon>
        <taxon>Chordata</taxon>
        <taxon>Craniata</taxon>
        <taxon>Vertebrata</taxon>
        <taxon>Euteleostomi</taxon>
        <taxon>Actinopterygii</taxon>
        <taxon>Neopterygii</taxon>
        <taxon>Teleostei</taxon>
        <taxon>Protacanthopterygii</taxon>
        <taxon>Salmoniformes</taxon>
        <taxon>Salmonidae</taxon>
        <taxon>Salmoninae</taxon>
        <taxon>Oncorhynchus</taxon>
    </lineage>
</organism>
<dbReference type="InterPro" id="IPR027417">
    <property type="entry name" value="P-loop_NTPase"/>
</dbReference>
<evidence type="ECO:0000313" key="4">
    <source>
        <dbReference type="Proteomes" id="UP000193380"/>
    </source>
</evidence>
<dbReference type="Pfam" id="PF14396">
    <property type="entry name" value="CFTR_R"/>
    <property type="match status" value="1"/>
</dbReference>
<feature type="transmembrane region" description="Helical" evidence="1">
    <location>
        <begin position="295"/>
        <end position="320"/>
    </location>
</feature>
<accession>A0A060YRW4</accession>
<sequence length="322" mass="36253">MSSKTRIVVTSKLDHLKRADKILLLHNGVCYFYGSFSQLQAKRPDFSSLLLGLEAYDNIKAERRSSILTETLRRVSIDESAGLRGHEPIRQSFRQPPPSVINGNTGPQGITIAGGDGLTVVEKRKQSIILNPLATARKFSFIGTGPQNSQAPTPGSTTIEDGVRELSERKFSVVPEDDQVEESLPRGNLYHDGLQHLSGQRRQSVLQFITNAQGQGRREQLQTSFRKKLSVTPQCELASELDIYARRLSKDSVYDISEDVDEEDMEQCFADERENVFETTSWNTYLRYIFTNRNLVYVLIFIFLIFALEVAGSVLGIFLITE</sequence>
<gene>
    <name evidence="3" type="ORF">GSONMT00030578001</name>
</gene>
<dbReference type="PaxDb" id="8022-A0A060YRW4"/>
<reference evidence="3" key="2">
    <citation type="submission" date="2014-03" db="EMBL/GenBank/DDBJ databases">
        <authorList>
            <person name="Genoscope - CEA"/>
        </authorList>
    </citation>
    <scope>NUCLEOTIDE SEQUENCE</scope>
</reference>
<feature type="domain" description="CFTR regulator" evidence="2">
    <location>
        <begin position="45"/>
        <end position="285"/>
    </location>
</feature>